<keyword evidence="1" id="KW-0732">Signal</keyword>
<accession>A0ABT9GZQ8</accession>
<dbReference type="Proteomes" id="UP001231616">
    <property type="component" value="Unassembled WGS sequence"/>
</dbReference>
<feature type="chain" id="PRO_5047532375" evidence="1">
    <location>
        <begin position="17"/>
        <end position="127"/>
    </location>
</feature>
<feature type="signal peptide" evidence="1">
    <location>
        <begin position="1"/>
        <end position="16"/>
    </location>
</feature>
<evidence type="ECO:0000313" key="2">
    <source>
        <dbReference type="EMBL" id="MDP4536538.1"/>
    </source>
</evidence>
<dbReference type="EMBL" id="JAUZVZ010000012">
    <property type="protein sequence ID" value="MDP4536538.1"/>
    <property type="molecule type" value="Genomic_DNA"/>
</dbReference>
<proteinExistence type="predicted"/>
<keyword evidence="3" id="KW-1185">Reference proteome</keyword>
<gene>
    <name evidence="2" type="ORF">Q3O60_10090</name>
</gene>
<dbReference type="RefSeq" id="WP_305893801.1">
    <property type="nucleotide sequence ID" value="NZ_JAUZVZ010000012.1"/>
</dbReference>
<evidence type="ECO:0000313" key="3">
    <source>
        <dbReference type="Proteomes" id="UP001231616"/>
    </source>
</evidence>
<organism evidence="2 3">
    <name type="scientific">Alkalimonas collagenimarina</name>
    <dbReference type="NCBI Taxonomy" id="400390"/>
    <lineage>
        <taxon>Bacteria</taxon>
        <taxon>Pseudomonadati</taxon>
        <taxon>Pseudomonadota</taxon>
        <taxon>Gammaproteobacteria</taxon>
        <taxon>Alkalimonas</taxon>
    </lineage>
</organism>
<sequence length="127" mass="13749">MHFALFALLMSTSTFSAGTGTLWLDGEAHSVEVTRCDRDTNTVGARGTLADGQNVTLMLQRWPGLHALSVTYDNAQWVHRGPEDSEDAPALKSWLDDGVLAASGTVAVFPPIREDSMDVRFEGRCPG</sequence>
<evidence type="ECO:0000256" key="1">
    <source>
        <dbReference type="SAM" id="SignalP"/>
    </source>
</evidence>
<name>A0ABT9GZQ8_9GAMM</name>
<comment type="caution">
    <text evidence="2">The sequence shown here is derived from an EMBL/GenBank/DDBJ whole genome shotgun (WGS) entry which is preliminary data.</text>
</comment>
<reference evidence="2 3" key="1">
    <citation type="submission" date="2023-08" db="EMBL/GenBank/DDBJ databases">
        <authorList>
            <person name="Joshi A."/>
            <person name="Thite S."/>
        </authorList>
    </citation>
    <scope>NUCLEOTIDE SEQUENCE [LARGE SCALE GENOMIC DNA]</scope>
    <source>
        <strain evidence="2 3">AC40</strain>
    </source>
</reference>
<protein>
    <submittedName>
        <fullName evidence="2">Uncharacterized protein</fullName>
    </submittedName>
</protein>